<name>A0A381T6L0_9ZZZZ</name>
<proteinExistence type="predicted"/>
<evidence type="ECO:0000313" key="3">
    <source>
        <dbReference type="EMBL" id="SVA11228.1"/>
    </source>
</evidence>
<evidence type="ECO:0000256" key="1">
    <source>
        <dbReference type="SAM" id="Phobius"/>
    </source>
</evidence>
<organism evidence="3">
    <name type="scientific">marine metagenome</name>
    <dbReference type="NCBI Taxonomy" id="408172"/>
    <lineage>
        <taxon>unclassified sequences</taxon>
        <taxon>metagenomes</taxon>
        <taxon>ecological metagenomes</taxon>
    </lineage>
</organism>
<dbReference type="Pfam" id="PF07534">
    <property type="entry name" value="TLD"/>
    <property type="match status" value="1"/>
</dbReference>
<evidence type="ECO:0000259" key="2">
    <source>
        <dbReference type="PROSITE" id="PS51886"/>
    </source>
</evidence>
<keyword evidence="1" id="KW-0812">Transmembrane</keyword>
<dbReference type="PROSITE" id="PS51886">
    <property type="entry name" value="TLDC"/>
    <property type="match status" value="1"/>
</dbReference>
<accession>A0A381T6L0</accession>
<gene>
    <name evidence="3" type="ORF">METZ01_LOCUS64082</name>
</gene>
<dbReference type="EMBL" id="UINC01004030">
    <property type="protein sequence ID" value="SVA11228.1"/>
    <property type="molecule type" value="Genomic_DNA"/>
</dbReference>
<dbReference type="InterPro" id="IPR006571">
    <property type="entry name" value="TLDc_dom"/>
</dbReference>
<dbReference type="AlphaFoldDB" id="A0A381T6L0"/>
<reference evidence="3" key="1">
    <citation type="submission" date="2018-05" db="EMBL/GenBank/DDBJ databases">
        <authorList>
            <person name="Lanie J.A."/>
            <person name="Ng W.-L."/>
            <person name="Kazmierczak K.M."/>
            <person name="Andrzejewski T.M."/>
            <person name="Davidsen T.M."/>
            <person name="Wayne K.J."/>
            <person name="Tettelin H."/>
            <person name="Glass J.I."/>
            <person name="Rusch D."/>
            <person name="Podicherti R."/>
            <person name="Tsui H.-C.T."/>
            <person name="Winkler M.E."/>
        </authorList>
    </citation>
    <scope>NUCLEOTIDE SEQUENCE</scope>
</reference>
<keyword evidence="1" id="KW-1133">Transmembrane helix</keyword>
<feature type="transmembrane region" description="Helical" evidence="1">
    <location>
        <begin position="35"/>
        <end position="57"/>
    </location>
</feature>
<dbReference type="SMART" id="SM00584">
    <property type="entry name" value="TLDc"/>
    <property type="match status" value="1"/>
</dbReference>
<keyword evidence="1" id="KW-0472">Membrane</keyword>
<feature type="domain" description="TLDc" evidence="2">
    <location>
        <begin position="62"/>
        <end position="238"/>
    </location>
</feature>
<sequence>MFFFWKTKKKKEKKQIINNNLVIFGFIRENFNQSITTLIFSIFPIVLIELVIDYVIIRIDSKILSGKEEECLIHLLNNKLQLNFTTELLYRASEHNFDSNKFHEKCDEKGSTIVIVKNTYNHVYGGYSKVSWNKNLQTRTDPNAFLWCVRPKVKIFELKSSEKDGKQAMWNYQGYGPLYGRGNDLWITDKCNKNNNSGYGSGQSYNCNGSDYGATGEMLNNFSQCYSTISEYEVFKIN</sequence>
<protein>
    <recommendedName>
        <fullName evidence="2">TLDc domain-containing protein</fullName>
    </recommendedName>
</protein>